<dbReference type="SMART" id="SM01012">
    <property type="entry name" value="ANTAR"/>
    <property type="match status" value="1"/>
</dbReference>
<dbReference type="Proteomes" id="UP000741013">
    <property type="component" value="Unassembled WGS sequence"/>
</dbReference>
<evidence type="ECO:0000256" key="2">
    <source>
        <dbReference type="ARBA" id="ARBA00023163"/>
    </source>
</evidence>
<protein>
    <recommendedName>
        <fullName evidence="3">ANTAR domain-containing protein</fullName>
    </recommendedName>
</protein>
<dbReference type="InterPro" id="IPR029016">
    <property type="entry name" value="GAF-like_dom_sf"/>
</dbReference>
<proteinExistence type="predicted"/>
<evidence type="ECO:0000259" key="3">
    <source>
        <dbReference type="SMART" id="SM01012"/>
    </source>
</evidence>
<evidence type="ECO:0000256" key="1">
    <source>
        <dbReference type="ARBA" id="ARBA00023015"/>
    </source>
</evidence>
<reference evidence="4 5" key="1">
    <citation type="submission" date="2021-03" db="EMBL/GenBank/DDBJ databases">
        <title>Sequencing the genomes of 1000 actinobacteria strains.</title>
        <authorList>
            <person name="Klenk H.-P."/>
        </authorList>
    </citation>
    <scope>NUCLEOTIDE SEQUENCE [LARGE SCALE GENOMIC DNA]</scope>
    <source>
        <strain evidence="4 5">DSM 45510</strain>
    </source>
</reference>
<sequence>MTPPDDLETILARLHHAAAEGQHLGAVASLRIAGLLGLDALTIDMVTGAGLLDLVWCDPADGPAPELDNLQYTLGDGPTLEAARVDYTVFEPDLTTTDQARWPLFLPAAMRSSARAVIAAPLRVQGGISGALTGYRATPGTMTPSQFRDFHRVRQALLPLLLQSVQSLLVSDSDGGDGLRRYREVVEQAAGFLAGALAIPPDQALARLRAHAFHHDRSLTDVARDTLSHRLRLDDHHS</sequence>
<organism evidence="4 5">
    <name type="scientific">Amycolatopsis magusensis</name>
    <dbReference type="NCBI Taxonomy" id="882444"/>
    <lineage>
        <taxon>Bacteria</taxon>
        <taxon>Bacillati</taxon>
        <taxon>Actinomycetota</taxon>
        <taxon>Actinomycetes</taxon>
        <taxon>Pseudonocardiales</taxon>
        <taxon>Pseudonocardiaceae</taxon>
        <taxon>Amycolatopsis</taxon>
    </lineage>
</organism>
<dbReference type="Gene3D" id="3.30.450.40">
    <property type="match status" value="1"/>
</dbReference>
<keyword evidence="1" id="KW-0805">Transcription regulation</keyword>
<dbReference type="EMBL" id="JAGGMS010000001">
    <property type="protein sequence ID" value="MBP2185569.1"/>
    <property type="molecule type" value="Genomic_DNA"/>
</dbReference>
<comment type="caution">
    <text evidence="4">The sequence shown here is derived from an EMBL/GenBank/DDBJ whole genome shotgun (WGS) entry which is preliminary data.</text>
</comment>
<keyword evidence="5" id="KW-1185">Reference proteome</keyword>
<name>A0ABS4Q1L6_9PSEU</name>
<gene>
    <name evidence="4" type="ORF">JOM49_007095</name>
</gene>
<dbReference type="Gene3D" id="1.10.10.10">
    <property type="entry name" value="Winged helix-like DNA-binding domain superfamily/Winged helix DNA-binding domain"/>
    <property type="match status" value="1"/>
</dbReference>
<dbReference type="RefSeq" id="WP_209668437.1">
    <property type="nucleotide sequence ID" value="NZ_JAGGMS010000001.1"/>
</dbReference>
<dbReference type="Pfam" id="PF03861">
    <property type="entry name" value="ANTAR"/>
    <property type="match status" value="1"/>
</dbReference>
<feature type="domain" description="ANTAR" evidence="3">
    <location>
        <begin position="161"/>
        <end position="227"/>
    </location>
</feature>
<dbReference type="InterPro" id="IPR005561">
    <property type="entry name" value="ANTAR"/>
</dbReference>
<dbReference type="SUPFAM" id="SSF55781">
    <property type="entry name" value="GAF domain-like"/>
    <property type="match status" value="1"/>
</dbReference>
<dbReference type="InterPro" id="IPR036388">
    <property type="entry name" value="WH-like_DNA-bd_sf"/>
</dbReference>
<accession>A0ABS4Q1L6</accession>
<evidence type="ECO:0000313" key="5">
    <source>
        <dbReference type="Proteomes" id="UP000741013"/>
    </source>
</evidence>
<keyword evidence="2" id="KW-0804">Transcription</keyword>
<evidence type="ECO:0000313" key="4">
    <source>
        <dbReference type="EMBL" id="MBP2185569.1"/>
    </source>
</evidence>